<evidence type="ECO:0000256" key="4">
    <source>
        <dbReference type="ARBA" id="ARBA00022964"/>
    </source>
</evidence>
<evidence type="ECO:0000313" key="10">
    <source>
        <dbReference type="EMBL" id="CAG8267494.1"/>
    </source>
</evidence>
<dbReference type="InterPro" id="IPR010376">
    <property type="entry name" value="GBBH-like_N"/>
</dbReference>
<gene>
    <name evidence="10" type="ORF">PSALAMII_LOCUS1087</name>
</gene>
<name>A0A9W4IAV7_9EURO</name>
<evidence type="ECO:0000256" key="3">
    <source>
        <dbReference type="ARBA" id="ARBA00022723"/>
    </source>
</evidence>
<dbReference type="GO" id="GO:0016706">
    <property type="term" value="F:2-oxoglutarate-dependent dioxygenase activity"/>
    <property type="evidence" value="ECO:0007669"/>
    <property type="project" value="UniProtKB-ARBA"/>
</dbReference>
<dbReference type="PANTHER" id="PTHR10696">
    <property type="entry name" value="GAMMA-BUTYROBETAINE HYDROXYLASE-RELATED"/>
    <property type="match status" value="1"/>
</dbReference>
<feature type="region of interest" description="Disordered" evidence="7">
    <location>
        <begin position="455"/>
        <end position="489"/>
    </location>
</feature>
<dbReference type="CDD" id="cd00250">
    <property type="entry name" value="CAS_like"/>
    <property type="match status" value="1"/>
</dbReference>
<evidence type="ECO:0000256" key="5">
    <source>
        <dbReference type="ARBA" id="ARBA00023002"/>
    </source>
</evidence>
<dbReference type="SUPFAM" id="SSF51197">
    <property type="entry name" value="Clavaminate synthase-like"/>
    <property type="match status" value="1"/>
</dbReference>
<evidence type="ECO:0008006" key="12">
    <source>
        <dbReference type="Google" id="ProtNLM"/>
    </source>
</evidence>
<feature type="domain" description="TauD/TfdA-like" evidence="8">
    <location>
        <begin position="203"/>
        <end position="435"/>
    </location>
</feature>
<dbReference type="EMBL" id="CAJVPG010000033">
    <property type="protein sequence ID" value="CAG8267494.1"/>
    <property type="molecule type" value="Genomic_DNA"/>
</dbReference>
<dbReference type="PANTHER" id="PTHR10696:SF25">
    <property type="entry name" value="OXIDOREDUCTASE AIM17-RELATED"/>
    <property type="match status" value="1"/>
</dbReference>
<dbReference type="Pfam" id="PF06155">
    <property type="entry name" value="GBBH-like_N"/>
    <property type="match status" value="1"/>
</dbReference>
<organism evidence="10 11">
    <name type="scientific">Penicillium salamii</name>
    <dbReference type="NCBI Taxonomy" id="1612424"/>
    <lineage>
        <taxon>Eukaryota</taxon>
        <taxon>Fungi</taxon>
        <taxon>Dikarya</taxon>
        <taxon>Ascomycota</taxon>
        <taxon>Pezizomycotina</taxon>
        <taxon>Eurotiomycetes</taxon>
        <taxon>Eurotiomycetidae</taxon>
        <taxon>Eurotiales</taxon>
        <taxon>Aspergillaceae</taxon>
        <taxon>Penicillium</taxon>
    </lineage>
</organism>
<evidence type="ECO:0000256" key="6">
    <source>
        <dbReference type="ARBA" id="ARBA00023004"/>
    </source>
</evidence>
<keyword evidence="11" id="KW-1185">Reference proteome</keyword>
<dbReference type="OrthoDB" id="406634at2759"/>
<feature type="compositionally biased region" description="Polar residues" evidence="7">
    <location>
        <begin position="463"/>
        <end position="480"/>
    </location>
</feature>
<protein>
    <recommendedName>
        <fullName evidence="12">Gamma-butyrobetaine dioxygenase</fullName>
    </recommendedName>
</protein>
<accession>A0A9W4IAV7</accession>
<evidence type="ECO:0000256" key="1">
    <source>
        <dbReference type="ARBA" id="ARBA00001954"/>
    </source>
</evidence>
<dbReference type="InterPro" id="IPR042098">
    <property type="entry name" value="TauD-like_sf"/>
</dbReference>
<dbReference type="GO" id="GO:0045329">
    <property type="term" value="P:carnitine biosynthetic process"/>
    <property type="evidence" value="ECO:0007669"/>
    <property type="project" value="TreeGrafter"/>
</dbReference>
<feature type="region of interest" description="Disordered" evidence="7">
    <location>
        <begin position="34"/>
        <end position="63"/>
    </location>
</feature>
<evidence type="ECO:0000256" key="7">
    <source>
        <dbReference type="SAM" id="MobiDB-lite"/>
    </source>
</evidence>
<dbReference type="Gene3D" id="3.60.130.10">
    <property type="entry name" value="Clavaminate synthase-like"/>
    <property type="match status" value="1"/>
</dbReference>
<dbReference type="InterPro" id="IPR003819">
    <property type="entry name" value="TauD/TfdA-like"/>
</dbReference>
<dbReference type="AlphaFoldDB" id="A0A9W4IAV7"/>
<reference evidence="10" key="1">
    <citation type="submission" date="2021-07" db="EMBL/GenBank/DDBJ databases">
        <authorList>
            <person name="Branca A.L. A."/>
        </authorList>
    </citation>
    <scope>NUCLEOTIDE SEQUENCE</scope>
</reference>
<proteinExistence type="inferred from homology"/>
<keyword evidence="6" id="KW-0408">Iron</keyword>
<evidence type="ECO:0000256" key="2">
    <source>
        <dbReference type="ARBA" id="ARBA00008654"/>
    </source>
</evidence>
<dbReference type="InterPro" id="IPR050411">
    <property type="entry name" value="AlphaKG_dependent_hydroxylases"/>
</dbReference>
<comment type="caution">
    <text evidence="10">The sequence shown here is derived from an EMBL/GenBank/DDBJ whole genome shotgun (WGS) entry which is preliminary data.</text>
</comment>
<dbReference type="Pfam" id="PF02668">
    <property type="entry name" value="TauD"/>
    <property type="match status" value="1"/>
</dbReference>
<sequence>MSLLGSAPLRYLPLKHRVLSHSLARRCFTASSRQANKPHPVSRSVEFKQWSKNPHGQSPRPSAYDITFESSSPSWVGHKEVYLLSKTGVLKLPFTYLRDTCLCPVCKDQYSKQRTFRTGDIPQNIRPRWIKWDGRQLSIKWANDIPGYASDHTSTWSYDFLQKPILDTHDQSSVNEPVRWSKKTMSENQHWISFDDYINHDFKFAAAMQSLKRSGLIFVENIPESREMVEKIATRMGPLRNTFYGSTFDVRTVPEATNVAYTNQFLGFHMDLMYMNEPPGYQLLHCLENSCSGGESLFADAFRAAKLMKKSHPQQYQLLCEQRLGYEYRHNEHIYHNKRPVFEIDPQTNELLHVNYSPPFQSAIPSPDGKDHDHQSVRRLVEAINIFTKLLDSEGAIFELKLKPGVCVIFDNRRVVHARRQFNASEGSRWLAGAYVDTDALLSCFAVSRRKHPTAWKNMNKPPVSQASDVPQTNQATDSQGEGEIKISE</sequence>
<feature type="compositionally biased region" description="Polar residues" evidence="7">
    <location>
        <begin position="50"/>
        <end position="60"/>
    </location>
</feature>
<dbReference type="Gene3D" id="3.30.2020.30">
    <property type="match status" value="1"/>
</dbReference>
<dbReference type="GO" id="GO:0005739">
    <property type="term" value="C:mitochondrion"/>
    <property type="evidence" value="ECO:0007669"/>
    <property type="project" value="TreeGrafter"/>
</dbReference>
<dbReference type="Proteomes" id="UP001152649">
    <property type="component" value="Unassembled WGS sequence"/>
</dbReference>
<keyword evidence="3" id="KW-0479">Metal-binding</keyword>
<keyword evidence="4" id="KW-0223">Dioxygenase</keyword>
<comment type="similarity">
    <text evidence="2">Belongs to the gamma-BBH/TMLD family.</text>
</comment>
<feature type="domain" description="Gamma-butyrobetaine hydroxylase-like N-terminal" evidence="9">
    <location>
        <begin position="90"/>
        <end position="161"/>
    </location>
</feature>
<evidence type="ECO:0000259" key="8">
    <source>
        <dbReference type="Pfam" id="PF02668"/>
    </source>
</evidence>
<dbReference type="GO" id="GO:0046872">
    <property type="term" value="F:metal ion binding"/>
    <property type="evidence" value="ECO:0007669"/>
    <property type="project" value="UniProtKB-KW"/>
</dbReference>
<evidence type="ECO:0000259" key="9">
    <source>
        <dbReference type="Pfam" id="PF06155"/>
    </source>
</evidence>
<dbReference type="InterPro" id="IPR038492">
    <property type="entry name" value="GBBH-like_N_sf"/>
</dbReference>
<evidence type="ECO:0000313" key="11">
    <source>
        <dbReference type="Proteomes" id="UP001152649"/>
    </source>
</evidence>
<keyword evidence="5" id="KW-0560">Oxidoreductase</keyword>
<comment type="cofactor">
    <cofactor evidence="1">
        <name>Fe(2+)</name>
        <dbReference type="ChEBI" id="CHEBI:29033"/>
    </cofactor>
</comment>